<dbReference type="HOGENOM" id="CLU_012390_5_3_1"/>
<evidence type="ECO:0000313" key="2">
    <source>
        <dbReference type="Proteomes" id="UP000032141"/>
    </source>
</evidence>
<sequence>MKHQSSGQNEDDVMKAAHEIFFNDYQAKFTMEHCWRELRHDQKWKSVFKSRDGAKEKRKEAEEVIHGDEVRPPGVKASKAAKRKRHRNEAAYDRLQSILDLKQNISKQKLLDRLLSKKETLTESEVAMSRVAMSVAGSLVAMSGSRVAMSVAGTLNDINVLDRSPVFDDILQGRAPKVKFKVNNHTYRMTYYLTDGIYPNWATFIQSIPLPQSLKAQKFAEKQESVRKDVERAFGVLQSRFAIVKNPALKWDKEKIGKIMRTCVILHNMIVEDERHGYTLADTSEFESGESSRNAKVKTRESVNVDILNIHNQIRDPGVHERLKVDLVENVWEKFGNRDE</sequence>
<organism evidence="1 2">
    <name type="scientific">Brassica oleracea var. oleracea</name>
    <dbReference type="NCBI Taxonomy" id="109376"/>
    <lineage>
        <taxon>Eukaryota</taxon>
        <taxon>Viridiplantae</taxon>
        <taxon>Streptophyta</taxon>
        <taxon>Embryophyta</taxon>
        <taxon>Tracheophyta</taxon>
        <taxon>Spermatophyta</taxon>
        <taxon>Magnoliopsida</taxon>
        <taxon>eudicotyledons</taxon>
        <taxon>Gunneridae</taxon>
        <taxon>Pentapetalae</taxon>
        <taxon>rosids</taxon>
        <taxon>malvids</taxon>
        <taxon>Brassicales</taxon>
        <taxon>Brassicaceae</taxon>
        <taxon>Brassiceae</taxon>
        <taxon>Brassica</taxon>
    </lineage>
</organism>
<dbReference type="Proteomes" id="UP000032141">
    <property type="component" value="Chromosome C6"/>
</dbReference>
<dbReference type="PANTHER" id="PTHR47150:SF5">
    <property type="entry name" value="OS07G0546750 PROTEIN"/>
    <property type="match status" value="1"/>
</dbReference>
<proteinExistence type="predicted"/>
<accession>A0A0D3CUF5</accession>
<dbReference type="AlphaFoldDB" id="A0A0D3CUF5"/>
<keyword evidence="2" id="KW-1185">Reference proteome</keyword>
<dbReference type="EnsemblPlants" id="Bo6g073240.1">
    <property type="protein sequence ID" value="Bo6g073240.1"/>
    <property type="gene ID" value="Bo6g073240"/>
</dbReference>
<reference evidence="1" key="2">
    <citation type="submission" date="2015-03" db="UniProtKB">
        <authorList>
            <consortium name="EnsemblPlants"/>
        </authorList>
    </citation>
    <scope>IDENTIFICATION</scope>
</reference>
<dbReference type="PANTHER" id="PTHR47150">
    <property type="entry name" value="OS12G0169200 PROTEIN"/>
    <property type="match status" value="1"/>
</dbReference>
<dbReference type="Pfam" id="PF04827">
    <property type="entry name" value="Plant_tran"/>
    <property type="match status" value="1"/>
</dbReference>
<protein>
    <recommendedName>
        <fullName evidence="3">No apical meristem-associated C-terminal domain-containing protein</fullName>
    </recommendedName>
</protein>
<name>A0A0D3CUF5_BRAOL</name>
<dbReference type="InterPro" id="IPR006912">
    <property type="entry name" value="Harbinger_derived_prot"/>
</dbReference>
<evidence type="ECO:0000313" key="1">
    <source>
        <dbReference type="EnsemblPlants" id="Bo6g073240.1"/>
    </source>
</evidence>
<dbReference type="Gramene" id="Bo6g073240.1">
    <property type="protein sequence ID" value="Bo6g073240.1"/>
    <property type="gene ID" value="Bo6g073240"/>
</dbReference>
<evidence type="ECO:0008006" key="3">
    <source>
        <dbReference type="Google" id="ProtNLM"/>
    </source>
</evidence>
<reference evidence="1 2" key="1">
    <citation type="journal article" date="2014" name="Genome Biol.">
        <title>Transcriptome and methylome profiling reveals relics of genome dominance in the mesopolyploid Brassica oleracea.</title>
        <authorList>
            <person name="Parkin I.A."/>
            <person name="Koh C."/>
            <person name="Tang H."/>
            <person name="Robinson S.J."/>
            <person name="Kagale S."/>
            <person name="Clarke W.E."/>
            <person name="Town C.D."/>
            <person name="Nixon J."/>
            <person name="Krishnakumar V."/>
            <person name="Bidwell S.L."/>
            <person name="Denoeud F."/>
            <person name="Belcram H."/>
            <person name="Links M.G."/>
            <person name="Just J."/>
            <person name="Clarke C."/>
            <person name="Bender T."/>
            <person name="Huebert T."/>
            <person name="Mason A.S."/>
            <person name="Pires J.C."/>
            <person name="Barker G."/>
            <person name="Moore J."/>
            <person name="Walley P.G."/>
            <person name="Manoli S."/>
            <person name="Batley J."/>
            <person name="Edwards D."/>
            <person name="Nelson M.N."/>
            <person name="Wang X."/>
            <person name="Paterson A.H."/>
            <person name="King G."/>
            <person name="Bancroft I."/>
            <person name="Chalhoub B."/>
            <person name="Sharpe A.G."/>
        </authorList>
    </citation>
    <scope>NUCLEOTIDE SEQUENCE</scope>
    <source>
        <strain evidence="1 2">cv. TO1000</strain>
    </source>
</reference>